<accession>Q8THP5</accession>
<dbReference type="EnsemblBacteria" id="AAM07809">
    <property type="protein sequence ID" value="AAM07809"/>
    <property type="gene ID" value="MA_4468"/>
</dbReference>
<keyword evidence="2" id="KW-0812">Transmembrane</keyword>
<dbReference type="STRING" id="188937.MA_4468"/>
<dbReference type="HOGENOM" id="CLU_1933245_0_0_2"/>
<evidence type="ECO:0000313" key="4">
    <source>
        <dbReference type="Proteomes" id="UP000002487"/>
    </source>
</evidence>
<gene>
    <name evidence="3" type="ordered locus">MA_4468</name>
</gene>
<reference evidence="3 4" key="1">
    <citation type="journal article" date="2002" name="Genome Res.">
        <title>The genome of Methanosarcina acetivorans reveals extensive metabolic and physiological diversity.</title>
        <authorList>
            <person name="Galagan J.E."/>
            <person name="Nusbaum C."/>
            <person name="Roy A."/>
            <person name="Endrizzi M.G."/>
            <person name="Macdonald P."/>
            <person name="FitzHugh W."/>
            <person name="Calvo S."/>
            <person name="Engels R."/>
            <person name="Smirnov S."/>
            <person name="Atnoor D."/>
            <person name="Brown A."/>
            <person name="Allen N."/>
            <person name="Naylor J."/>
            <person name="Stange-Thomann N."/>
            <person name="DeArellano K."/>
            <person name="Johnson R."/>
            <person name="Linton L."/>
            <person name="McEwan P."/>
            <person name="McKernan K."/>
            <person name="Talamas J."/>
            <person name="Tirrell A."/>
            <person name="Ye W."/>
            <person name="Zimmer A."/>
            <person name="Barber R.D."/>
            <person name="Cann I."/>
            <person name="Graham D.E."/>
            <person name="Grahame D.A."/>
            <person name="Guss A."/>
            <person name="Hedderich R."/>
            <person name="Ingram-Smith C."/>
            <person name="Kuettner C.H."/>
            <person name="Krzycki J.A."/>
            <person name="Leigh J.A."/>
            <person name="Li W."/>
            <person name="Liu J."/>
            <person name="Mukhopadhyay B."/>
            <person name="Reeve J.N."/>
            <person name="Smith K."/>
            <person name="Springer T.A."/>
            <person name="Umayam L.A."/>
            <person name="White O."/>
            <person name="White R.H."/>
            <person name="de Macario E.C."/>
            <person name="Ferry J.G."/>
            <person name="Jarrell K.F."/>
            <person name="Jing H."/>
            <person name="Macario A.J.L."/>
            <person name="Paulsen I."/>
            <person name="Pritchett M."/>
            <person name="Sowers K.R."/>
            <person name="Swanson R.V."/>
            <person name="Zinder S.H."/>
            <person name="Lander E."/>
            <person name="Metcalf W.W."/>
            <person name="Birren B."/>
        </authorList>
    </citation>
    <scope>NUCLEOTIDE SEQUENCE [LARGE SCALE GENOMIC DNA]</scope>
    <source>
        <strain evidence="4">ATCC 35395 / DSM 2834 / JCM 12185 / C2A</strain>
    </source>
</reference>
<evidence type="ECO:0000256" key="2">
    <source>
        <dbReference type="SAM" id="Phobius"/>
    </source>
</evidence>
<organism evidence="3 4">
    <name type="scientific">Methanosarcina acetivorans (strain ATCC 35395 / DSM 2834 / JCM 12185 / C2A)</name>
    <dbReference type="NCBI Taxonomy" id="188937"/>
    <lineage>
        <taxon>Archaea</taxon>
        <taxon>Methanobacteriati</taxon>
        <taxon>Methanobacteriota</taxon>
        <taxon>Stenosarchaea group</taxon>
        <taxon>Methanomicrobia</taxon>
        <taxon>Methanosarcinales</taxon>
        <taxon>Methanosarcinaceae</taxon>
        <taxon>Methanosarcina</taxon>
    </lineage>
</organism>
<name>Q8THP5_METAC</name>
<feature type="compositionally biased region" description="Acidic residues" evidence="1">
    <location>
        <begin position="46"/>
        <end position="60"/>
    </location>
</feature>
<dbReference type="KEGG" id="mac:MA_4468"/>
<feature type="region of interest" description="Disordered" evidence="1">
    <location>
        <begin position="11"/>
        <end position="91"/>
    </location>
</feature>
<dbReference type="EMBL" id="AE010299">
    <property type="protein sequence ID" value="AAM07809.1"/>
    <property type="molecule type" value="Genomic_DNA"/>
</dbReference>
<dbReference type="Proteomes" id="UP000002487">
    <property type="component" value="Chromosome"/>
</dbReference>
<feature type="transmembrane region" description="Helical" evidence="2">
    <location>
        <begin position="104"/>
        <end position="124"/>
    </location>
</feature>
<keyword evidence="4" id="KW-1185">Reference proteome</keyword>
<sequence length="130" mass="14169">MEDSKREIIFNTKGNSPALQASPISSQVQVSEVSEDRKTSELAALEGEESTDMELTDNENEEKRSIQLTASSWDEDTTKAATGGEVPSKDSAKESVIQEYENKVFSFSYLLAGIAAGVGILLIFRSKSKD</sequence>
<keyword evidence="2" id="KW-0472">Membrane</keyword>
<evidence type="ECO:0000256" key="1">
    <source>
        <dbReference type="SAM" id="MobiDB-lite"/>
    </source>
</evidence>
<keyword evidence="2" id="KW-1133">Transmembrane helix</keyword>
<evidence type="ECO:0000313" key="3">
    <source>
        <dbReference type="EMBL" id="AAM07809.1"/>
    </source>
</evidence>
<dbReference type="AlphaFoldDB" id="Q8THP5"/>
<protein>
    <submittedName>
        <fullName evidence="3">Uncharacterized protein</fullName>
    </submittedName>
</protein>
<feature type="compositionally biased region" description="Polar residues" evidence="1">
    <location>
        <begin position="12"/>
        <end position="24"/>
    </location>
</feature>
<proteinExistence type="predicted"/>
<dbReference type="InParanoid" id="Q8THP5"/>